<comment type="subcellular location">
    <subcellularLocation>
        <location evidence="1">Secreted</location>
        <location evidence="1">Cell wall</location>
    </subcellularLocation>
</comment>
<accession>A0A162JIK5</accession>
<feature type="chain" id="PRO_5012655801" evidence="7">
    <location>
        <begin position="16"/>
        <end position="101"/>
    </location>
</feature>
<evidence type="ECO:0000313" key="8">
    <source>
        <dbReference type="EMBL" id="OAA42533.1"/>
    </source>
</evidence>
<dbReference type="Proteomes" id="UP000076863">
    <property type="component" value="Unassembled WGS sequence"/>
</dbReference>
<dbReference type="InterPro" id="IPR010636">
    <property type="entry name" value="Class_II_hydrophobin"/>
</dbReference>
<protein>
    <submittedName>
        <fullName evidence="8">Hydrophobin 2</fullName>
    </submittedName>
</protein>
<keyword evidence="6" id="KW-1015">Disulfide bond</keyword>
<dbReference type="OrthoDB" id="4500971at2759"/>
<comment type="similarity">
    <text evidence="2">Belongs to the cerato-ulmin hydrophobin family.</text>
</comment>
<keyword evidence="3" id="KW-0134">Cell wall</keyword>
<reference evidence="8 9" key="1">
    <citation type="journal article" date="2016" name="Genome Biol. Evol.">
        <title>Divergent and convergent evolution of fungal pathogenicity.</title>
        <authorList>
            <person name="Shang Y."/>
            <person name="Xiao G."/>
            <person name="Zheng P."/>
            <person name="Cen K."/>
            <person name="Zhan S."/>
            <person name="Wang C."/>
        </authorList>
    </citation>
    <scope>NUCLEOTIDE SEQUENCE [LARGE SCALE GENOMIC DNA]</scope>
    <source>
        <strain evidence="8 9">RCEF 3172</strain>
    </source>
</reference>
<evidence type="ECO:0000256" key="5">
    <source>
        <dbReference type="ARBA" id="ARBA00022729"/>
    </source>
</evidence>
<evidence type="ECO:0000256" key="4">
    <source>
        <dbReference type="ARBA" id="ARBA00022525"/>
    </source>
</evidence>
<gene>
    <name evidence="8" type="ORF">BBO_05196</name>
</gene>
<evidence type="ECO:0000256" key="3">
    <source>
        <dbReference type="ARBA" id="ARBA00022512"/>
    </source>
</evidence>
<dbReference type="EMBL" id="AZHA01000014">
    <property type="protein sequence ID" value="OAA42533.1"/>
    <property type="molecule type" value="Genomic_DNA"/>
</dbReference>
<dbReference type="Gene3D" id="3.20.120.10">
    <property type="entry name" value="Hydrophobin"/>
    <property type="match status" value="1"/>
</dbReference>
<sequence>MKFFAVAALFAGAIAMPTAEIEARTYTNPEVCPNGLYSNLVCADVDVFGILCLNSQSPYEAPRDANHFREICSKIGKEARCAVLPVLGQAVLCNKPAGIPS</sequence>
<dbReference type="InterPro" id="IPR036686">
    <property type="entry name" value="Class_II_Hydrophobin_sf"/>
</dbReference>
<feature type="signal peptide" evidence="7">
    <location>
        <begin position="1"/>
        <end position="15"/>
    </location>
</feature>
<name>A0A162JIK5_9HYPO</name>
<dbReference type="PANTHER" id="PTHR42341:SF1">
    <property type="entry name" value="HYDROPHOBIN"/>
    <property type="match status" value="1"/>
</dbReference>
<dbReference type="AlphaFoldDB" id="A0A162JIK5"/>
<evidence type="ECO:0000256" key="2">
    <source>
        <dbReference type="ARBA" id="ARBA00009576"/>
    </source>
</evidence>
<evidence type="ECO:0000256" key="7">
    <source>
        <dbReference type="SAM" id="SignalP"/>
    </source>
</evidence>
<evidence type="ECO:0000256" key="1">
    <source>
        <dbReference type="ARBA" id="ARBA00004191"/>
    </source>
</evidence>
<keyword evidence="9" id="KW-1185">Reference proteome</keyword>
<dbReference type="PANTHER" id="PTHR42341">
    <property type="entry name" value="HYDROPHOBIN"/>
    <property type="match status" value="1"/>
</dbReference>
<dbReference type="SUPFAM" id="SSF101751">
    <property type="entry name" value="Hydrophobin II, HfbII"/>
    <property type="match status" value="1"/>
</dbReference>
<evidence type="ECO:0000256" key="6">
    <source>
        <dbReference type="ARBA" id="ARBA00023157"/>
    </source>
</evidence>
<dbReference type="Pfam" id="PF06766">
    <property type="entry name" value="Hydrophobin_2"/>
    <property type="match status" value="1"/>
</dbReference>
<dbReference type="CDD" id="cd23508">
    <property type="entry name" value="hydrophobin_II"/>
    <property type="match status" value="1"/>
</dbReference>
<keyword evidence="4" id="KW-0964">Secreted</keyword>
<dbReference type="GO" id="GO:0005576">
    <property type="term" value="C:extracellular region"/>
    <property type="evidence" value="ECO:0007669"/>
    <property type="project" value="InterPro"/>
</dbReference>
<keyword evidence="5 7" id="KW-0732">Signal</keyword>
<organism evidence="8 9">
    <name type="scientific">Beauveria brongniartii RCEF 3172</name>
    <dbReference type="NCBI Taxonomy" id="1081107"/>
    <lineage>
        <taxon>Eukaryota</taxon>
        <taxon>Fungi</taxon>
        <taxon>Dikarya</taxon>
        <taxon>Ascomycota</taxon>
        <taxon>Pezizomycotina</taxon>
        <taxon>Sordariomycetes</taxon>
        <taxon>Hypocreomycetidae</taxon>
        <taxon>Hypocreales</taxon>
        <taxon>Cordycipitaceae</taxon>
        <taxon>Beauveria</taxon>
        <taxon>Beauveria brongniartii</taxon>
    </lineage>
</organism>
<comment type="caution">
    <text evidence="8">The sequence shown here is derived from an EMBL/GenBank/DDBJ whole genome shotgun (WGS) entry which is preliminary data.</text>
</comment>
<proteinExistence type="inferred from homology"/>
<evidence type="ECO:0000313" key="9">
    <source>
        <dbReference type="Proteomes" id="UP000076863"/>
    </source>
</evidence>